<dbReference type="RefSeq" id="XP_020107231.1">
    <property type="nucleotide sequence ID" value="XM_020251642.1"/>
</dbReference>
<dbReference type="AlphaFoldDB" id="A0A6P5GF13"/>
<dbReference type="Proteomes" id="UP000515123">
    <property type="component" value="Linkage group 17"/>
</dbReference>
<gene>
    <name evidence="3" type="primary">LOC109723312</name>
</gene>
<protein>
    <submittedName>
        <fullName evidence="3">Basic proline-rich protein-like</fullName>
    </submittedName>
</protein>
<reference evidence="2" key="1">
    <citation type="journal article" date="2015" name="Nat. Genet.">
        <title>The pineapple genome and the evolution of CAM photosynthesis.</title>
        <authorList>
            <person name="Ming R."/>
            <person name="VanBuren R."/>
            <person name="Wai C.M."/>
            <person name="Tang H."/>
            <person name="Schatz M.C."/>
            <person name="Bowers J.E."/>
            <person name="Lyons E."/>
            <person name="Wang M.L."/>
            <person name="Chen J."/>
            <person name="Biggers E."/>
            <person name="Zhang J."/>
            <person name="Huang L."/>
            <person name="Zhang L."/>
            <person name="Miao W."/>
            <person name="Zhang J."/>
            <person name="Ye Z."/>
            <person name="Miao C."/>
            <person name="Lin Z."/>
            <person name="Wang H."/>
            <person name="Zhou H."/>
            <person name="Yim W.C."/>
            <person name="Priest H.D."/>
            <person name="Zheng C."/>
            <person name="Woodhouse M."/>
            <person name="Edger P.P."/>
            <person name="Guyot R."/>
            <person name="Guo H.B."/>
            <person name="Guo H."/>
            <person name="Zheng G."/>
            <person name="Singh R."/>
            <person name="Sharma A."/>
            <person name="Min X."/>
            <person name="Zheng Y."/>
            <person name="Lee H."/>
            <person name="Gurtowski J."/>
            <person name="Sedlazeck F.J."/>
            <person name="Harkess A."/>
            <person name="McKain M.R."/>
            <person name="Liao Z."/>
            <person name="Fang J."/>
            <person name="Liu J."/>
            <person name="Zhang X."/>
            <person name="Zhang Q."/>
            <person name="Hu W."/>
            <person name="Qin Y."/>
            <person name="Wang K."/>
            <person name="Chen L.Y."/>
            <person name="Shirley N."/>
            <person name="Lin Y.R."/>
            <person name="Liu L.Y."/>
            <person name="Hernandez A.G."/>
            <person name="Wright C.L."/>
            <person name="Bulone V."/>
            <person name="Tuskan G.A."/>
            <person name="Heath K."/>
            <person name="Zee F."/>
            <person name="Moore P.H."/>
            <person name="Sunkar R."/>
            <person name="Leebens-Mack J.H."/>
            <person name="Mockler T."/>
            <person name="Bennetzen J.L."/>
            <person name="Freeling M."/>
            <person name="Sankoff D."/>
            <person name="Paterson A.H."/>
            <person name="Zhu X."/>
            <person name="Yang X."/>
            <person name="Smith J.A."/>
            <person name="Cushman J.C."/>
            <person name="Paull R.E."/>
            <person name="Yu Q."/>
        </authorList>
    </citation>
    <scope>NUCLEOTIDE SEQUENCE [LARGE SCALE GENOMIC DNA]</scope>
    <source>
        <strain evidence="2">cv. F153</strain>
    </source>
</reference>
<evidence type="ECO:0000313" key="2">
    <source>
        <dbReference type="Proteomes" id="UP000515123"/>
    </source>
</evidence>
<proteinExistence type="predicted"/>
<feature type="region of interest" description="Disordered" evidence="1">
    <location>
        <begin position="195"/>
        <end position="231"/>
    </location>
</feature>
<accession>A0A6P5GF13</accession>
<name>A0A6P5GF13_ANACO</name>
<organism evidence="2 3">
    <name type="scientific">Ananas comosus</name>
    <name type="common">Pineapple</name>
    <name type="synonym">Ananas ananas</name>
    <dbReference type="NCBI Taxonomy" id="4615"/>
    <lineage>
        <taxon>Eukaryota</taxon>
        <taxon>Viridiplantae</taxon>
        <taxon>Streptophyta</taxon>
        <taxon>Embryophyta</taxon>
        <taxon>Tracheophyta</taxon>
        <taxon>Spermatophyta</taxon>
        <taxon>Magnoliopsida</taxon>
        <taxon>Liliopsida</taxon>
        <taxon>Poales</taxon>
        <taxon>Bromeliaceae</taxon>
        <taxon>Bromelioideae</taxon>
        <taxon>Ananas</taxon>
    </lineage>
</organism>
<reference evidence="3" key="2">
    <citation type="submission" date="2025-08" db="UniProtKB">
        <authorList>
            <consortium name="RefSeq"/>
        </authorList>
    </citation>
    <scope>IDENTIFICATION</scope>
    <source>
        <tissue evidence="3">Leaf</tissue>
    </source>
</reference>
<sequence>MLSRGPPLLAHVPVAPRFPLLEHLAQVPAPLPAVEGGARGVGWPPQQQEPLERVRAPLRGHRQEQLVHVLGQLGPRELRALGQQQQQPPPPPPRERQLLGALLEAAVPGLEEREVPPQQVPGLALDPPRHQPGRRLGALLLRGRAPPLLPLLAAARPARPRLARPRPGPRRPLQLPPLVRPHPPLLLLLRRRPLLAPPLGDPPRGARLEPPLSPRLEGAQQGPEHLELPLG</sequence>
<keyword evidence="2" id="KW-1185">Reference proteome</keyword>
<evidence type="ECO:0000256" key="1">
    <source>
        <dbReference type="SAM" id="MobiDB-lite"/>
    </source>
</evidence>
<evidence type="ECO:0000313" key="3">
    <source>
        <dbReference type="RefSeq" id="XP_020107231.1"/>
    </source>
</evidence>
<dbReference type="GeneID" id="109723312"/>